<dbReference type="GO" id="GO:0022857">
    <property type="term" value="F:transmembrane transporter activity"/>
    <property type="evidence" value="ECO:0007669"/>
    <property type="project" value="InterPro"/>
</dbReference>
<dbReference type="InterPro" id="IPR009262">
    <property type="entry name" value="SLC35_F1/F2/F6"/>
</dbReference>
<dbReference type="Pfam" id="PF06027">
    <property type="entry name" value="SLC35F"/>
    <property type="match status" value="1"/>
</dbReference>
<keyword evidence="4 8" id="KW-0812">Transmembrane</keyword>
<feature type="transmembrane region" description="Helical" evidence="8">
    <location>
        <begin position="203"/>
        <end position="221"/>
    </location>
</feature>
<evidence type="ECO:0000256" key="8">
    <source>
        <dbReference type="SAM" id="Phobius"/>
    </source>
</evidence>
<dbReference type="InterPro" id="IPR052221">
    <property type="entry name" value="SLC35F_Transporter"/>
</dbReference>
<comment type="similarity">
    <text evidence="2">Belongs to the SLC35F solute transporter family.</text>
</comment>
<feature type="transmembrane region" description="Helical" evidence="8">
    <location>
        <begin position="176"/>
        <end position="196"/>
    </location>
</feature>
<keyword evidence="6 8" id="KW-0472">Membrane</keyword>
<dbReference type="OrthoDB" id="429955at2759"/>
<evidence type="ECO:0000256" key="6">
    <source>
        <dbReference type="ARBA" id="ARBA00023136"/>
    </source>
</evidence>
<evidence type="ECO:0000256" key="2">
    <source>
        <dbReference type="ARBA" id="ARBA00007863"/>
    </source>
</evidence>
<feature type="transmembrane region" description="Helical" evidence="8">
    <location>
        <begin position="305"/>
        <end position="324"/>
    </location>
</feature>
<dbReference type="InterPro" id="IPR037185">
    <property type="entry name" value="EmrE-like"/>
</dbReference>
<proteinExistence type="inferred from homology"/>
<keyword evidence="5 8" id="KW-1133">Transmembrane helix</keyword>
<keyword evidence="10" id="KW-1185">Reference proteome</keyword>
<feature type="transmembrane region" description="Helical" evidence="8">
    <location>
        <begin position="331"/>
        <end position="351"/>
    </location>
</feature>
<gene>
    <name evidence="9" type="ORF">M011DRAFT_452437</name>
</gene>
<feature type="region of interest" description="Disordered" evidence="7">
    <location>
        <begin position="1"/>
        <end position="52"/>
    </location>
</feature>
<dbReference type="PANTHER" id="PTHR14233:SF4">
    <property type="entry name" value="SOLUTE CARRIER FAMILY 35 MEMBER F2"/>
    <property type="match status" value="1"/>
</dbReference>
<feature type="transmembrane region" description="Helical" evidence="8">
    <location>
        <begin position="118"/>
        <end position="138"/>
    </location>
</feature>
<evidence type="ECO:0000256" key="1">
    <source>
        <dbReference type="ARBA" id="ARBA00004141"/>
    </source>
</evidence>
<organism evidence="9 10">
    <name type="scientific">Sporormia fimetaria CBS 119925</name>
    <dbReference type="NCBI Taxonomy" id="1340428"/>
    <lineage>
        <taxon>Eukaryota</taxon>
        <taxon>Fungi</taxon>
        <taxon>Dikarya</taxon>
        <taxon>Ascomycota</taxon>
        <taxon>Pezizomycotina</taxon>
        <taxon>Dothideomycetes</taxon>
        <taxon>Pleosporomycetidae</taxon>
        <taxon>Pleosporales</taxon>
        <taxon>Sporormiaceae</taxon>
        <taxon>Sporormia</taxon>
    </lineage>
</organism>
<feature type="transmembrane region" description="Helical" evidence="8">
    <location>
        <begin position="150"/>
        <end position="170"/>
    </location>
</feature>
<evidence type="ECO:0000313" key="9">
    <source>
        <dbReference type="EMBL" id="KAF2742865.1"/>
    </source>
</evidence>
<sequence>MSPSESQMALNKDIVQPTRVEESTTTSAQPKTASPSPLSGNEPAGGGTGEVEYAGQSHHAVHEVEAQTKGKWFAYVKTKQFWIVLVLGQVLAVCTTSTNTLSTLLSQEGTSIPAFQTFFNYVLLNIIYTSYTLYQYGFKGWLRMVWTSGWRFFILAFFDVQGNYFVVLAYRYTTILSAQLINFWAIVVVVAVSFVFLKVRYHWTQYAGILLCIGGMGILFGSDHLTGSNAFPAANQLKGDLFALLSATCYGLTNVFEEFLVSKRPVYEVIGQLAFWAMLINGVQAAIFDRTSFANANWNPAVGGYLAGYTLILTLFYSLVPLVFRLSSAAFFNISLLTGSFWGVAIGVEVFGYSIHWMYPIAFVCILIGQVVYFCRQSGLAEQKKPWLGEEQDEGVKGIGTARRRVETGAVV</sequence>
<reference evidence="9" key="1">
    <citation type="journal article" date="2020" name="Stud. Mycol.">
        <title>101 Dothideomycetes genomes: a test case for predicting lifestyles and emergence of pathogens.</title>
        <authorList>
            <person name="Haridas S."/>
            <person name="Albert R."/>
            <person name="Binder M."/>
            <person name="Bloem J."/>
            <person name="Labutti K."/>
            <person name="Salamov A."/>
            <person name="Andreopoulos B."/>
            <person name="Baker S."/>
            <person name="Barry K."/>
            <person name="Bills G."/>
            <person name="Bluhm B."/>
            <person name="Cannon C."/>
            <person name="Castanera R."/>
            <person name="Culley D."/>
            <person name="Daum C."/>
            <person name="Ezra D."/>
            <person name="Gonzalez J."/>
            <person name="Henrissat B."/>
            <person name="Kuo A."/>
            <person name="Liang C."/>
            <person name="Lipzen A."/>
            <person name="Lutzoni F."/>
            <person name="Magnuson J."/>
            <person name="Mondo S."/>
            <person name="Nolan M."/>
            <person name="Ohm R."/>
            <person name="Pangilinan J."/>
            <person name="Park H.-J."/>
            <person name="Ramirez L."/>
            <person name="Alfaro M."/>
            <person name="Sun H."/>
            <person name="Tritt A."/>
            <person name="Yoshinaga Y."/>
            <person name="Zwiers L.-H."/>
            <person name="Turgeon B."/>
            <person name="Goodwin S."/>
            <person name="Spatafora J."/>
            <person name="Crous P."/>
            <person name="Grigoriev I."/>
        </authorList>
    </citation>
    <scope>NUCLEOTIDE SEQUENCE</scope>
    <source>
        <strain evidence="9">CBS 119925</strain>
    </source>
</reference>
<accession>A0A6A6UXI0</accession>
<feature type="transmembrane region" description="Helical" evidence="8">
    <location>
        <begin position="357"/>
        <end position="375"/>
    </location>
</feature>
<keyword evidence="3" id="KW-0813">Transport</keyword>
<name>A0A6A6UXI0_9PLEO</name>
<feature type="compositionally biased region" description="Polar residues" evidence="7">
    <location>
        <begin position="23"/>
        <end position="39"/>
    </location>
</feature>
<evidence type="ECO:0000256" key="4">
    <source>
        <dbReference type="ARBA" id="ARBA00022692"/>
    </source>
</evidence>
<evidence type="ECO:0000256" key="3">
    <source>
        <dbReference type="ARBA" id="ARBA00022448"/>
    </source>
</evidence>
<comment type="subcellular location">
    <subcellularLocation>
        <location evidence="1">Membrane</location>
        <topology evidence="1">Multi-pass membrane protein</topology>
    </subcellularLocation>
</comment>
<dbReference type="SUPFAM" id="SSF103481">
    <property type="entry name" value="Multidrug resistance efflux transporter EmrE"/>
    <property type="match status" value="1"/>
</dbReference>
<dbReference type="Proteomes" id="UP000799440">
    <property type="component" value="Unassembled WGS sequence"/>
</dbReference>
<evidence type="ECO:0000256" key="5">
    <source>
        <dbReference type="ARBA" id="ARBA00022989"/>
    </source>
</evidence>
<feature type="transmembrane region" description="Helical" evidence="8">
    <location>
        <begin position="81"/>
        <end position="98"/>
    </location>
</feature>
<feature type="transmembrane region" description="Helical" evidence="8">
    <location>
        <begin position="273"/>
        <end position="293"/>
    </location>
</feature>
<feature type="transmembrane region" description="Helical" evidence="8">
    <location>
        <begin position="241"/>
        <end position="261"/>
    </location>
</feature>
<dbReference type="AlphaFoldDB" id="A0A6A6UXI0"/>
<dbReference type="PANTHER" id="PTHR14233">
    <property type="entry name" value="DUF914-RELATED"/>
    <property type="match status" value="1"/>
</dbReference>
<dbReference type="EMBL" id="MU006603">
    <property type="protein sequence ID" value="KAF2742865.1"/>
    <property type="molecule type" value="Genomic_DNA"/>
</dbReference>
<protein>
    <submittedName>
        <fullName evidence="9">DUF914-domain-containing protein</fullName>
    </submittedName>
</protein>
<dbReference type="GO" id="GO:0016020">
    <property type="term" value="C:membrane"/>
    <property type="evidence" value="ECO:0007669"/>
    <property type="project" value="UniProtKB-SubCell"/>
</dbReference>
<evidence type="ECO:0000256" key="7">
    <source>
        <dbReference type="SAM" id="MobiDB-lite"/>
    </source>
</evidence>
<evidence type="ECO:0000313" key="10">
    <source>
        <dbReference type="Proteomes" id="UP000799440"/>
    </source>
</evidence>